<dbReference type="NCBIfam" id="TIGR04256">
    <property type="entry name" value="GxxExxY"/>
    <property type="match status" value="1"/>
</dbReference>
<evidence type="ECO:0000259" key="2">
    <source>
        <dbReference type="Pfam" id="PF03599"/>
    </source>
</evidence>
<comment type="caution">
    <text evidence="3">The sequence shown here is derived from an EMBL/GenBank/DDBJ whole genome shotgun (WGS) entry which is preliminary data.</text>
</comment>
<protein>
    <recommendedName>
        <fullName evidence="2">CO dehydrogenase/acetyl-CoA synthase delta subunit TIM barrel domain-containing protein</fullName>
    </recommendedName>
</protein>
<dbReference type="NCBIfam" id="NF003376">
    <property type="entry name" value="PRK04452.1-2"/>
    <property type="match status" value="1"/>
</dbReference>
<dbReference type="InterPro" id="IPR026350">
    <property type="entry name" value="GxxExxY"/>
</dbReference>
<evidence type="ECO:0000256" key="1">
    <source>
        <dbReference type="SAM" id="MobiDB-lite"/>
    </source>
</evidence>
<dbReference type="Gene3D" id="3.20.20.20">
    <property type="entry name" value="Dihydropteroate synthase-like"/>
    <property type="match status" value="1"/>
</dbReference>
<accession>A0A1J5DKD1</accession>
<feature type="compositionally biased region" description="Basic and acidic residues" evidence="1">
    <location>
        <begin position="316"/>
        <end position="333"/>
    </location>
</feature>
<dbReference type="EMBL" id="MNYI01000234">
    <property type="protein sequence ID" value="OIP36673.1"/>
    <property type="molecule type" value="Genomic_DNA"/>
</dbReference>
<dbReference type="InterPro" id="IPR051069">
    <property type="entry name" value="ACDS_complex_subunit"/>
</dbReference>
<dbReference type="STRING" id="1817895.AUJ95_09145"/>
<gene>
    <name evidence="3" type="ORF">AUJ95_09145</name>
</gene>
<feature type="domain" description="CO dehydrogenase/acetyl-CoA synthase delta subunit TIM barrel" evidence="2">
    <location>
        <begin position="22"/>
        <end position="296"/>
    </location>
</feature>
<organism evidence="3 4">
    <name type="scientific">Candidatus Desantisbacteria bacterium CG2_30_40_21</name>
    <dbReference type="NCBI Taxonomy" id="1817895"/>
    <lineage>
        <taxon>Bacteria</taxon>
        <taxon>Candidatus Desantisiibacteriota</taxon>
    </lineage>
</organism>
<name>A0A1J5DKD1_9BACT</name>
<dbReference type="AlphaFoldDB" id="A0A1J5DKD1"/>
<evidence type="ECO:0000313" key="3">
    <source>
        <dbReference type="EMBL" id="OIP36673.1"/>
    </source>
</evidence>
<dbReference type="PANTHER" id="PTHR36214">
    <property type="match status" value="1"/>
</dbReference>
<proteinExistence type="predicted"/>
<dbReference type="Pfam" id="PF03599">
    <property type="entry name" value="CdhD"/>
    <property type="match status" value="1"/>
</dbReference>
<dbReference type="Pfam" id="PF13366">
    <property type="entry name" value="PDDEXK_3"/>
    <property type="match status" value="1"/>
</dbReference>
<feature type="region of interest" description="Disordered" evidence="1">
    <location>
        <begin position="311"/>
        <end position="333"/>
    </location>
</feature>
<evidence type="ECO:0000313" key="4">
    <source>
        <dbReference type="Proteomes" id="UP000183085"/>
    </source>
</evidence>
<dbReference type="PANTHER" id="PTHR36214:SF3">
    <property type="entry name" value="ACETYL-COA DECARBONYLASE_SYNTHASE COMPLEX SUBUNIT GAMMA"/>
    <property type="match status" value="1"/>
</dbReference>
<dbReference type="InterPro" id="IPR011005">
    <property type="entry name" value="Dihydropteroate_synth-like_sf"/>
</dbReference>
<dbReference type="Proteomes" id="UP000183085">
    <property type="component" value="Unassembled WGS sequence"/>
</dbReference>
<dbReference type="SUPFAM" id="SSF51717">
    <property type="entry name" value="Dihydropteroate synthetase-like"/>
    <property type="match status" value="1"/>
</dbReference>
<dbReference type="InterPro" id="IPR016041">
    <property type="entry name" value="Ac-CoA_synth_d_su_TIM-brl"/>
</dbReference>
<sequence length="462" mass="50627">METVAKLLEEYQWKIRENQYSGIGGQNCFPFHSFEGIIPHMPKIALEVYDTPGEEWPEAVADVYRDVWNNPVDWAKTIETKYKPDMICLQLASADPMGEDASPDKVAEIARNVAEAVSLPLIVYGCGNAEKDAVVLKKVAEALSFKKSFIGPVVEGNYNTVGATLLAYGHFVIAQTPTDVNLCKQLNILLSNLGVSLDNIVIDPTPSALGYGLEYTYSIIEKIRCAAFQTNDDKLNLPIIGNIAGEVWKIKEVKIDDEKMGDTQTRGVFFEAMTAISYILAGADIVVIRHPQTMTLLRNWMAEMAGTKAVGSEQKAVSRKEEEKHKGTKAQRQDTVEADRCVCPDKKTKAEPAGMDGIIQSAFAVFRELGGELAGDVYSSAMVMELKQKGLEPEKNIPLTITYKGVEVGSVENNIRVGNVLVVIGCKDKNALNKYLLSSGLSCGIGLAFEETLNVVYAERGE</sequence>
<reference evidence="3 4" key="1">
    <citation type="journal article" date="2016" name="Environ. Microbiol.">
        <title>Genomic resolution of a cold subsurface aquifer community provides metabolic insights for novel microbes adapted to high CO concentrations.</title>
        <authorList>
            <person name="Probst A.J."/>
            <person name="Castelle C.J."/>
            <person name="Singh A."/>
            <person name="Brown C.T."/>
            <person name="Anantharaman K."/>
            <person name="Sharon I."/>
            <person name="Hug L.A."/>
            <person name="Burstein D."/>
            <person name="Emerson J.B."/>
            <person name="Thomas B.C."/>
            <person name="Banfield J.F."/>
        </authorList>
    </citation>
    <scope>NUCLEOTIDE SEQUENCE [LARGE SCALE GENOMIC DNA]</scope>
    <source>
        <strain evidence="3">CG2_30_40_21</strain>
    </source>
</reference>